<proteinExistence type="predicted"/>
<organism evidence="2 3">
    <name type="scientific">Kribbella speibonae</name>
    <dbReference type="NCBI Taxonomy" id="1572660"/>
    <lineage>
        <taxon>Bacteria</taxon>
        <taxon>Bacillati</taxon>
        <taxon>Actinomycetota</taxon>
        <taxon>Actinomycetes</taxon>
        <taxon>Propionibacteriales</taxon>
        <taxon>Kribbellaceae</taxon>
        <taxon>Kribbella</taxon>
    </lineage>
</organism>
<accession>A0A4R0IX41</accession>
<dbReference type="RefSeq" id="WP_131497169.1">
    <property type="nucleotide sequence ID" value="NZ_SJKC01000002.1"/>
</dbReference>
<evidence type="ECO:0008006" key="4">
    <source>
        <dbReference type="Google" id="ProtNLM"/>
    </source>
</evidence>
<keyword evidence="1" id="KW-0732">Signal</keyword>
<gene>
    <name evidence="2" type="ORF">E0H92_19400</name>
</gene>
<evidence type="ECO:0000313" key="3">
    <source>
        <dbReference type="Proteomes" id="UP000294225"/>
    </source>
</evidence>
<comment type="caution">
    <text evidence="2">The sequence shown here is derived from an EMBL/GenBank/DDBJ whole genome shotgun (WGS) entry which is preliminary data.</text>
</comment>
<evidence type="ECO:0000313" key="2">
    <source>
        <dbReference type="EMBL" id="TCC38583.1"/>
    </source>
</evidence>
<feature type="chain" id="PRO_5020390634" description="Spore-associated protein A" evidence="1">
    <location>
        <begin position="20"/>
        <end position="148"/>
    </location>
</feature>
<dbReference type="Proteomes" id="UP000294225">
    <property type="component" value="Unassembled WGS sequence"/>
</dbReference>
<dbReference type="EMBL" id="SJKC01000002">
    <property type="protein sequence ID" value="TCC38583.1"/>
    <property type="molecule type" value="Genomic_DNA"/>
</dbReference>
<dbReference type="AlphaFoldDB" id="A0A4R0IX41"/>
<evidence type="ECO:0000256" key="1">
    <source>
        <dbReference type="SAM" id="SignalP"/>
    </source>
</evidence>
<sequence>MAAVVLVAGFVGGVAPANATHIAGCYGTRIEHVPVKYNTTVVGYVDLYYSSSNGGTNCVKTISAGPSIGVSKFMLAKVYRCTGGAGSMCADNFGGFDQRDEDKGNFASYAGPVSVTSTSGRCVSFVGLVTWSGREISAGSSPKAVHCG</sequence>
<protein>
    <recommendedName>
        <fullName evidence="4">Spore-associated protein A</fullName>
    </recommendedName>
</protein>
<feature type="signal peptide" evidence="1">
    <location>
        <begin position="1"/>
        <end position="19"/>
    </location>
</feature>
<reference evidence="2 3" key="1">
    <citation type="submission" date="2019-02" db="EMBL/GenBank/DDBJ databases">
        <title>Kribbella capetownensis sp. nov. and Kribbella speibonae sp. nov., isolated from soil.</title>
        <authorList>
            <person name="Curtis S.M."/>
            <person name="Norton I."/>
            <person name="Everest G.J."/>
            <person name="Meyers P.R."/>
        </authorList>
    </citation>
    <scope>NUCLEOTIDE SEQUENCE [LARGE SCALE GENOMIC DNA]</scope>
    <source>
        <strain evidence="2 3">YM55</strain>
    </source>
</reference>
<name>A0A4R0IX41_9ACTN</name>